<feature type="transmembrane region" description="Helical" evidence="7">
    <location>
        <begin position="39"/>
        <end position="57"/>
    </location>
</feature>
<evidence type="ECO:0000256" key="6">
    <source>
        <dbReference type="ARBA" id="ARBA00023136"/>
    </source>
</evidence>
<evidence type="ECO:0000313" key="9">
    <source>
        <dbReference type="Proteomes" id="UP000058020"/>
    </source>
</evidence>
<dbReference type="NCBIfam" id="TIGR00427">
    <property type="entry name" value="NAAT family transporter"/>
    <property type="match status" value="1"/>
</dbReference>
<keyword evidence="4 7" id="KW-0812">Transmembrane</keyword>
<dbReference type="STRING" id="1705394.SP60_03165"/>
<keyword evidence="3" id="KW-1003">Cell membrane</keyword>
<dbReference type="EMBL" id="CP010552">
    <property type="protein sequence ID" value="ALE52311.1"/>
    <property type="molecule type" value="Genomic_DNA"/>
</dbReference>
<reference evidence="8 9" key="1">
    <citation type="journal article" date="2015" name="Genome Announc.">
        <title>Genome Sequence of 'Candidatus Thioglobus autotrophica' Strain EF1, a Chemoautotroph from the SUP05 Clade of Marine Gammaproteobacteria.</title>
        <authorList>
            <person name="Shah V."/>
            <person name="Morris R.M."/>
        </authorList>
    </citation>
    <scope>NUCLEOTIDE SEQUENCE [LARGE SCALE GENOMIC DNA]</scope>
    <source>
        <strain evidence="8 9">EF1</strain>
    </source>
</reference>
<dbReference type="KEGG" id="tho:SP60_03165"/>
<dbReference type="OrthoDB" id="21094at2"/>
<feature type="transmembrane region" description="Helical" evidence="7">
    <location>
        <begin position="63"/>
        <end position="84"/>
    </location>
</feature>
<evidence type="ECO:0000256" key="3">
    <source>
        <dbReference type="ARBA" id="ARBA00022475"/>
    </source>
</evidence>
<protein>
    <recommendedName>
        <fullName evidence="7">UPF0056 membrane protein</fullName>
    </recommendedName>
</protein>
<evidence type="ECO:0000256" key="1">
    <source>
        <dbReference type="ARBA" id="ARBA00004651"/>
    </source>
</evidence>
<organism evidence="8 9">
    <name type="scientific">Candidatus Thioglobus autotrophicus</name>
    <dbReference type="NCBI Taxonomy" id="1705394"/>
    <lineage>
        <taxon>Bacteria</taxon>
        <taxon>Pseudomonadati</taxon>
        <taxon>Pseudomonadota</taxon>
        <taxon>Gammaproteobacteria</taxon>
        <taxon>Candidatus Pseudothioglobaceae</taxon>
        <taxon>Candidatus Thioglobus</taxon>
    </lineage>
</organism>
<keyword evidence="6 7" id="KW-0472">Membrane</keyword>
<evidence type="ECO:0000256" key="2">
    <source>
        <dbReference type="ARBA" id="ARBA00009784"/>
    </source>
</evidence>
<dbReference type="PANTHER" id="PTHR33508">
    <property type="entry name" value="UPF0056 MEMBRANE PROTEIN YHCE"/>
    <property type="match status" value="1"/>
</dbReference>
<keyword evidence="5 7" id="KW-1133">Transmembrane helix</keyword>
<dbReference type="GO" id="GO:0005886">
    <property type="term" value="C:plasma membrane"/>
    <property type="evidence" value="ECO:0007669"/>
    <property type="project" value="UniProtKB-SubCell"/>
</dbReference>
<evidence type="ECO:0000256" key="7">
    <source>
        <dbReference type="RuleBase" id="RU362048"/>
    </source>
</evidence>
<evidence type="ECO:0000313" key="8">
    <source>
        <dbReference type="EMBL" id="ALE52311.1"/>
    </source>
</evidence>
<dbReference type="Pfam" id="PF01914">
    <property type="entry name" value="MarC"/>
    <property type="match status" value="1"/>
</dbReference>
<accession>A0A0M3TTY5</accession>
<proteinExistence type="inferred from homology"/>
<sequence length="195" mass="21248">MTIASAIFLLFLIMDPFANVPIFLGLLKNLPATRRRAIIIRELLIAFLILLIFMFSGKYILQLLQISESSLGVAGGVVLFLISLKMIFSGSEDIFANTPEGEPLVVPLAVPLIAGPSAIAAVILIMANDPSRWMDWSVALLVAWSLVGIILIFSEKFSQHISHKAFAAIERLMGILLTIIAVDMILDGIKKAFGL</sequence>
<feature type="transmembrane region" description="Helical" evidence="7">
    <location>
        <begin position="165"/>
        <end position="186"/>
    </location>
</feature>
<feature type="transmembrane region" description="Helical" evidence="7">
    <location>
        <begin position="133"/>
        <end position="153"/>
    </location>
</feature>
<dbReference type="AlphaFoldDB" id="A0A0M3TTY5"/>
<comment type="subcellular location">
    <subcellularLocation>
        <location evidence="1 7">Cell membrane</location>
        <topology evidence="1 7">Multi-pass membrane protein</topology>
    </subcellularLocation>
</comment>
<comment type="similarity">
    <text evidence="2 7">Belongs to the UPF0056 (MarC) family.</text>
</comment>
<name>A0A0M3TTY5_9GAMM</name>
<dbReference type="Proteomes" id="UP000058020">
    <property type="component" value="Chromosome"/>
</dbReference>
<keyword evidence="9" id="KW-1185">Reference proteome</keyword>
<evidence type="ECO:0000256" key="5">
    <source>
        <dbReference type="ARBA" id="ARBA00022989"/>
    </source>
</evidence>
<gene>
    <name evidence="8" type="ORF">SP60_03165</name>
</gene>
<feature type="transmembrane region" description="Helical" evidence="7">
    <location>
        <begin position="6"/>
        <end position="27"/>
    </location>
</feature>
<dbReference type="PANTHER" id="PTHR33508:SF10">
    <property type="entry name" value="UPF0056 INNER MEMBRANE PROTEIN YHGN"/>
    <property type="match status" value="1"/>
</dbReference>
<dbReference type="RefSeq" id="WP_053951252.1">
    <property type="nucleotide sequence ID" value="NZ_CP010552.1"/>
</dbReference>
<evidence type="ECO:0000256" key="4">
    <source>
        <dbReference type="ARBA" id="ARBA00022692"/>
    </source>
</evidence>
<dbReference type="InterPro" id="IPR002771">
    <property type="entry name" value="Multi_antbiot-R_MarC"/>
</dbReference>
<feature type="transmembrane region" description="Helical" evidence="7">
    <location>
        <begin position="104"/>
        <end position="127"/>
    </location>
</feature>